<evidence type="ECO:0000313" key="1">
    <source>
        <dbReference type="EMBL" id="AJP03804.1"/>
    </source>
</evidence>
<dbReference type="EMBL" id="CP010849">
    <property type="protein sequence ID" value="AJP03804.1"/>
    <property type="molecule type" value="Genomic_DNA"/>
</dbReference>
<dbReference type="Proteomes" id="UP000032234">
    <property type="component" value="Chromosome"/>
</dbReference>
<organism evidence="1 2">
    <name type="scientific">Streptomyces cyaneogriseus subsp. noncyanogenus</name>
    <dbReference type="NCBI Taxonomy" id="477245"/>
    <lineage>
        <taxon>Bacteria</taxon>
        <taxon>Bacillati</taxon>
        <taxon>Actinomycetota</taxon>
        <taxon>Actinomycetes</taxon>
        <taxon>Kitasatosporales</taxon>
        <taxon>Streptomycetaceae</taxon>
        <taxon>Streptomyces</taxon>
    </lineage>
</organism>
<name>A0A0C5G6A1_9ACTN</name>
<protein>
    <submittedName>
        <fullName evidence="1">Uncharacterized protein</fullName>
    </submittedName>
</protein>
<sequence length="169" mass="19149">MFEIRVICDPTDTDRVTTALNGAFATGTVRQYPTRDGERQRLYVTAEHRPEPGPWPTPEEAYALAPNIIREIGWTAQTAADKPFGMDLDREYWLRKAALLDRIALREEEDGVTGDAAGVATEAARRLVAYDRDGEGDYHGAPYWPEHPATDADPRGYIRQEYAHWARHH</sequence>
<dbReference type="OrthoDB" id="4322784at2"/>
<evidence type="ECO:0000313" key="2">
    <source>
        <dbReference type="Proteomes" id="UP000032234"/>
    </source>
</evidence>
<proteinExistence type="predicted"/>
<dbReference type="KEGG" id="scw:TU94_22290"/>
<reference evidence="1 2" key="1">
    <citation type="submission" date="2015-02" db="EMBL/GenBank/DDBJ databases">
        <title>Genome sequence of thermotolerant Streptomyces cyaneogriseus subsp. Noncyanogenus NMWT1, the producer of nematocidal antibiotics nemadectin.</title>
        <authorList>
            <person name="Wang H."/>
            <person name="Li C."/>
            <person name="Xiang W."/>
            <person name="Wang X."/>
        </authorList>
    </citation>
    <scope>NUCLEOTIDE SEQUENCE [LARGE SCALE GENOMIC DNA]</scope>
    <source>
        <strain evidence="1 2">NMWT 1</strain>
    </source>
</reference>
<dbReference type="HOGENOM" id="CLU_134459_0_0_11"/>
<dbReference type="PATRIC" id="fig|477245.3.peg.4709"/>
<dbReference type="STRING" id="477245.TU94_22290"/>
<dbReference type="RefSeq" id="WP_044383887.1">
    <property type="nucleotide sequence ID" value="NZ_CP010849.1"/>
</dbReference>
<keyword evidence="2" id="KW-1185">Reference proteome</keyword>
<gene>
    <name evidence="1" type="ORF">TU94_22290</name>
</gene>
<dbReference type="AlphaFoldDB" id="A0A0C5G6A1"/>
<accession>A0A0C5G6A1</accession>